<evidence type="ECO:0000256" key="10">
    <source>
        <dbReference type="ARBA" id="ARBA00022840"/>
    </source>
</evidence>
<dbReference type="SUPFAM" id="SSF158472">
    <property type="entry name" value="HAMP domain-like"/>
    <property type="match status" value="1"/>
</dbReference>
<dbReference type="RefSeq" id="WP_377735214.1">
    <property type="nucleotide sequence ID" value="NZ_JBHSRI010000025.1"/>
</dbReference>
<dbReference type="InterPro" id="IPR036890">
    <property type="entry name" value="HATPase_C_sf"/>
</dbReference>
<dbReference type="EC" id="2.7.13.3" evidence="3"/>
<reference evidence="18" key="1">
    <citation type="journal article" date="2019" name="Int. J. Syst. Evol. Microbiol.">
        <title>The Global Catalogue of Microorganisms (GCM) 10K type strain sequencing project: providing services to taxonomists for standard genome sequencing and annotation.</title>
        <authorList>
            <consortium name="The Broad Institute Genomics Platform"/>
            <consortium name="The Broad Institute Genome Sequencing Center for Infectious Disease"/>
            <person name="Wu L."/>
            <person name="Ma J."/>
        </authorList>
    </citation>
    <scope>NUCLEOTIDE SEQUENCE [LARGE SCALE GENOMIC DNA]</scope>
    <source>
        <strain evidence="18">CCUG 54527</strain>
    </source>
</reference>
<dbReference type="InterPro" id="IPR005467">
    <property type="entry name" value="His_kinase_dom"/>
</dbReference>
<evidence type="ECO:0000313" key="18">
    <source>
        <dbReference type="Proteomes" id="UP001596170"/>
    </source>
</evidence>
<dbReference type="Pfam" id="PF02518">
    <property type="entry name" value="HATPase_c"/>
    <property type="match status" value="1"/>
</dbReference>
<dbReference type="Pfam" id="PF00512">
    <property type="entry name" value="HisKA"/>
    <property type="match status" value="1"/>
</dbReference>
<evidence type="ECO:0000256" key="5">
    <source>
        <dbReference type="ARBA" id="ARBA00022553"/>
    </source>
</evidence>
<name>A0ABW1LAI5_9BACL</name>
<dbReference type="CDD" id="cd00082">
    <property type="entry name" value="HisKA"/>
    <property type="match status" value="1"/>
</dbReference>
<keyword evidence="6" id="KW-0808">Transferase</keyword>
<keyword evidence="8" id="KW-0547">Nucleotide-binding</keyword>
<evidence type="ECO:0000259" key="15">
    <source>
        <dbReference type="PROSITE" id="PS50109"/>
    </source>
</evidence>
<dbReference type="InterPro" id="IPR004358">
    <property type="entry name" value="Sig_transdc_His_kin-like_C"/>
</dbReference>
<gene>
    <name evidence="17" type="ORF">ACFPYN_14715</name>
</gene>
<evidence type="ECO:0000256" key="12">
    <source>
        <dbReference type="ARBA" id="ARBA00023012"/>
    </source>
</evidence>
<dbReference type="SMART" id="SM00387">
    <property type="entry name" value="HATPase_c"/>
    <property type="match status" value="1"/>
</dbReference>
<feature type="domain" description="Histidine kinase" evidence="15">
    <location>
        <begin position="249"/>
        <end position="466"/>
    </location>
</feature>
<protein>
    <recommendedName>
        <fullName evidence="3">histidine kinase</fullName>
        <ecNumber evidence="3">2.7.13.3</ecNumber>
    </recommendedName>
</protein>
<comment type="caution">
    <text evidence="17">The sequence shown here is derived from an EMBL/GenBank/DDBJ whole genome shotgun (WGS) entry which is preliminary data.</text>
</comment>
<sequence>MKKAKVNFNQKIILLFIGTIAFSVAFSFLFLHFLYKDLYLDTIRESVKFQGEQTAAHYHYGELSDEIIEKIQWYNIVSEYEVIVVNELEELNTSFPYAIGKESLVTTQDMDKLLSGQSLMKEGYVEHFQKEVIGAIYPIVDGEKAIGFIFIYVPLAGLSQVFGNSIPILITIGTLFFLLASWLLNRIRKALFQPLLAIQDFSKEVSKGHYDNRLTIKQMDEIGQMAQAFNDMSEALENQDERKRDFVANMVHEMRTPLTYINGYTEVLQKQLDKTPDETQDYLQTIQNEVSRMKKLLADLVELNYLQEDLFHFEKNPIVVAQLIFDTCDLFRIHGKNRRIEFHLHVDEELIVFNDEKRLQQIFYNVIDNAVKYSNENSIIRIELVQDHQDLLFTVNNQGNPISQDEINRIGERFFRTDQARNRQTGGTGLGLSIVKEIIRIQKGTFLMTSSQMGDISVKIHLPIELKQGTFKGEDHIHAATD</sequence>
<proteinExistence type="predicted"/>
<evidence type="ECO:0000256" key="8">
    <source>
        <dbReference type="ARBA" id="ARBA00022741"/>
    </source>
</evidence>
<evidence type="ECO:0000256" key="9">
    <source>
        <dbReference type="ARBA" id="ARBA00022777"/>
    </source>
</evidence>
<evidence type="ECO:0000256" key="4">
    <source>
        <dbReference type="ARBA" id="ARBA00022475"/>
    </source>
</evidence>
<feature type="transmembrane region" description="Helical" evidence="14">
    <location>
        <begin position="12"/>
        <end position="35"/>
    </location>
</feature>
<comment type="catalytic activity">
    <reaction evidence="1">
        <text>ATP + protein L-histidine = ADP + protein N-phospho-L-histidine.</text>
        <dbReference type="EC" id="2.7.13.3"/>
    </reaction>
</comment>
<dbReference type="CDD" id="cd06225">
    <property type="entry name" value="HAMP"/>
    <property type="match status" value="1"/>
</dbReference>
<evidence type="ECO:0000256" key="11">
    <source>
        <dbReference type="ARBA" id="ARBA00022989"/>
    </source>
</evidence>
<keyword evidence="7 14" id="KW-0812">Transmembrane</keyword>
<keyword evidence="10" id="KW-0067">ATP-binding</keyword>
<keyword evidence="13 14" id="KW-0472">Membrane</keyword>
<comment type="subcellular location">
    <subcellularLocation>
        <location evidence="2">Cell membrane</location>
        <topology evidence="2">Multi-pass membrane protein</topology>
    </subcellularLocation>
</comment>
<dbReference type="PROSITE" id="PS50885">
    <property type="entry name" value="HAMP"/>
    <property type="match status" value="1"/>
</dbReference>
<evidence type="ECO:0000313" key="17">
    <source>
        <dbReference type="EMBL" id="MFC6040678.1"/>
    </source>
</evidence>
<dbReference type="Gene3D" id="3.30.565.10">
    <property type="entry name" value="Histidine kinase-like ATPase, C-terminal domain"/>
    <property type="match status" value="1"/>
</dbReference>
<dbReference type="PRINTS" id="PR00344">
    <property type="entry name" value="BCTRLSENSOR"/>
</dbReference>
<keyword evidence="12" id="KW-0902">Two-component regulatory system</keyword>
<dbReference type="SUPFAM" id="SSF55874">
    <property type="entry name" value="ATPase domain of HSP90 chaperone/DNA topoisomerase II/histidine kinase"/>
    <property type="match status" value="1"/>
</dbReference>
<dbReference type="InterPro" id="IPR003660">
    <property type="entry name" value="HAMP_dom"/>
</dbReference>
<evidence type="ECO:0000256" key="13">
    <source>
        <dbReference type="ARBA" id="ARBA00023136"/>
    </source>
</evidence>
<feature type="transmembrane region" description="Helical" evidence="14">
    <location>
        <begin position="165"/>
        <end position="184"/>
    </location>
</feature>
<dbReference type="InterPro" id="IPR003594">
    <property type="entry name" value="HATPase_dom"/>
</dbReference>
<dbReference type="Pfam" id="PF00672">
    <property type="entry name" value="HAMP"/>
    <property type="match status" value="1"/>
</dbReference>
<dbReference type="SMART" id="SM00388">
    <property type="entry name" value="HisKA"/>
    <property type="match status" value="1"/>
</dbReference>
<dbReference type="Gene3D" id="6.10.340.10">
    <property type="match status" value="1"/>
</dbReference>
<dbReference type="GO" id="GO:0016301">
    <property type="term" value="F:kinase activity"/>
    <property type="evidence" value="ECO:0007669"/>
    <property type="project" value="UniProtKB-KW"/>
</dbReference>
<dbReference type="PANTHER" id="PTHR45528">
    <property type="entry name" value="SENSOR HISTIDINE KINASE CPXA"/>
    <property type="match status" value="1"/>
</dbReference>
<dbReference type="InterPro" id="IPR036097">
    <property type="entry name" value="HisK_dim/P_sf"/>
</dbReference>
<evidence type="ECO:0000256" key="7">
    <source>
        <dbReference type="ARBA" id="ARBA00022692"/>
    </source>
</evidence>
<dbReference type="Gene3D" id="1.10.287.130">
    <property type="match status" value="1"/>
</dbReference>
<keyword evidence="11 14" id="KW-1133">Transmembrane helix</keyword>
<dbReference type="SMART" id="SM00304">
    <property type="entry name" value="HAMP"/>
    <property type="match status" value="1"/>
</dbReference>
<dbReference type="SUPFAM" id="SSF47384">
    <property type="entry name" value="Homodimeric domain of signal transducing histidine kinase"/>
    <property type="match status" value="1"/>
</dbReference>
<accession>A0ABW1LAI5</accession>
<dbReference type="PROSITE" id="PS50109">
    <property type="entry name" value="HIS_KIN"/>
    <property type="match status" value="1"/>
</dbReference>
<evidence type="ECO:0000256" key="1">
    <source>
        <dbReference type="ARBA" id="ARBA00000085"/>
    </source>
</evidence>
<keyword evidence="5" id="KW-0597">Phosphoprotein</keyword>
<feature type="domain" description="HAMP" evidence="16">
    <location>
        <begin position="189"/>
        <end position="241"/>
    </location>
</feature>
<dbReference type="EMBL" id="JBHSRI010000025">
    <property type="protein sequence ID" value="MFC6040678.1"/>
    <property type="molecule type" value="Genomic_DNA"/>
</dbReference>
<dbReference type="InterPro" id="IPR003661">
    <property type="entry name" value="HisK_dim/P_dom"/>
</dbReference>
<evidence type="ECO:0000256" key="2">
    <source>
        <dbReference type="ARBA" id="ARBA00004651"/>
    </source>
</evidence>
<keyword evidence="4" id="KW-1003">Cell membrane</keyword>
<evidence type="ECO:0000259" key="16">
    <source>
        <dbReference type="PROSITE" id="PS50885"/>
    </source>
</evidence>
<keyword evidence="18" id="KW-1185">Reference proteome</keyword>
<evidence type="ECO:0000256" key="6">
    <source>
        <dbReference type="ARBA" id="ARBA00022679"/>
    </source>
</evidence>
<dbReference type="PANTHER" id="PTHR45528:SF1">
    <property type="entry name" value="SENSOR HISTIDINE KINASE CPXA"/>
    <property type="match status" value="1"/>
</dbReference>
<dbReference type="InterPro" id="IPR050398">
    <property type="entry name" value="HssS/ArlS-like"/>
</dbReference>
<keyword evidence="9 17" id="KW-0418">Kinase</keyword>
<evidence type="ECO:0000256" key="3">
    <source>
        <dbReference type="ARBA" id="ARBA00012438"/>
    </source>
</evidence>
<organism evidence="17 18">
    <name type="scientific">Paenisporosarcina macmurdoensis</name>
    <dbReference type="NCBI Taxonomy" id="212659"/>
    <lineage>
        <taxon>Bacteria</taxon>
        <taxon>Bacillati</taxon>
        <taxon>Bacillota</taxon>
        <taxon>Bacilli</taxon>
        <taxon>Bacillales</taxon>
        <taxon>Caryophanaceae</taxon>
        <taxon>Paenisporosarcina</taxon>
    </lineage>
</organism>
<evidence type="ECO:0000256" key="14">
    <source>
        <dbReference type="SAM" id="Phobius"/>
    </source>
</evidence>
<dbReference type="Proteomes" id="UP001596170">
    <property type="component" value="Unassembled WGS sequence"/>
</dbReference>